<sequence length="530" mass="60302">MKLTTFVILGCLALAVAIPAPRKADMQGLLSDLRDLVAGIEEELEVEMEKRDQADEDMLAEEDMEAELEVVSFPHGVLTTPLDDYVHKPDPHYSYHEVLEWRLKGPGYTMYLLNMTSQQWLTEDDVDRSIWWHYLTVTIPDNITHPEAALLFVELGDNTDSLPGYDDNFIAPTRMFAVSTGSVSADLKQVPNQPIVFKNDSLQKSRVEDAIIAYTWKHFLDYPDQPEWLLRNPMTKAAVRAMDTVQDFVNRMTGNQPEKFMVAGESKRGWTTWTTGAVDKRVFAIAPIVMDLLNMKANLHHFYRALGGWTFAFDDYYAENITSRLDDPNLEKLAAIVDPLSYKDRLTMPKYIIGTGGDEFFMPDDSYFYWDQLEGEKYRRWIPNAEHSIDGHEISLFFGLGAFFLSVVEGTKSGRIMIHTDIKPMTIRCFHARTLDGKRRDFRLVNQPPGQTEPQPHPVIWLPEDVQDMGNGTYVAEFDIPAVGWLAFLIQATFPAPHGAALELTTEVHIIPETFPFPDCHGTDCRGTLL</sequence>
<accession>C3YRA8</accession>
<evidence type="ECO:0000313" key="3">
    <source>
        <dbReference type="EMBL" id="EEN57105.1"/>
    </source>
</evidence>
<dbReference type="InterPro" id="IPR009199">
    <property type="entry name" value="PhoPQ-act_pathogen-rel_PqaA"/>
</dbReference>
<proteinExistence type="predicted"/>
<dbReference type="PANTHER" id="PTHR31497:SF0">
    <property type="entry name" value="AUTOCRINE PROLIFERATION REPRESSOR PROTEIN A"/>
    <property type="match status" value="1"/>
</dbReference>
<dbReference type="InterPro" id="IPR029058">
    <property type="entry name" value="AB_hydrolase_fold"/>
</dbReference>
<dbReference type="eggNOG" id="ENOG502QU2G">
    <property type="taxonomic scope" value="Eukaryota"/>
</dbReference>
<name>C3YRA8_BRAFL</name>
<evidence type="ECO:0008006" key="4">
    <source>
        <dbReference type="Google" id="ProtNLM"/>
    </source>
</evidence>
<dbReference type="AlphaFoldDB" id="C3YRA8"/>
<reference evidence="3" key="1">
    <citation type="journal article" date="2008" name="Nature">
        <title>The amphioxus genome and the evolution of the chordate karyotype.</title>
        <authorList>
            <consortium name="US DOE Joint Genome Institute (JGI-PGF)"/>
            <person name="Putnam N.H."/>
            <person name="Butts T."/>
            <person name="Ferrier D.E.K."/>
            <person name="Furlong R.F."/>
            <person name="Hellsten U."/>
            <person name="Kawashima T."/>
            <person name="Robinson-Rechavi M."/>
            <person name="Shoguchi E."/>
            <person name="Terry A."/>
            <person name="Yu J.-K."/>
            <person name="Benito-Gutierrez E.L."/>
            <person name="Dubchak I."/>
            <person name="Garcia-Fernandez J."/>
            <person name="Gibson-Brown J.J."/>
            <person name="Grigoriev I.V."/>
            <person name="Horton A.C."/>
            <person name="de Jong P.J."/>
            <person name="Jurka J."/>
            <person name="Kapitonov V.V."/>
            <person name="Kohara Y."/>
            <person name="Kuroki Y."/>
            <person name="Lindquist E."/>
            <person name="Lucas S."/>
            <person name="Osoegawa K."/>
            <person name="Pennacchio L.A."/>
            <person name="Salamov A.A."/>
            <person name="Satou Y."/>
            <person name="Sauka-Spengler T."/>
            <person name="Schmutz J."/>
            <person name="Shin-I T."/>
            <person name="Toyoda A."/>
            <person name="Bronner-Fraser M."/>
            <person name="Fujiyama A."/>
            <person name="Holland L.Z."/>
            <person name="Holland P.W.H."/>
            <person name="Satoh N."/>
            <person name="Rokhsar D.S."/>
        </authorList>
    </citation>
    <scope>NUCLEOTIDE SEQUENCE [LARGE SCALE GENOMIC DNA]</scope>
    <source>
        <strain evidence="3">S238N-H82</strain>
        <tissue evidence="3">Testes</tissue>
    </source>
</reference>
<gene>
    <name evidence="3" type="ORF">BRAFLDRAFT_121045</name>
</gene>
<dbReference type="Gene3D" id="3.40.50.1820">
    <property type="entry name" value="alpha/beta hydrolase"/>
    <property type="match status" value="1"/>
</dbReference>
<dbReference type="Pfam" id="PF10142">
    <property type="entry name" value="PhoPQ_related"/>
    <property type="match status" value="1"/>
</dbReference>
<organism>
    <name type="scientific">Branchiostoma floridae</name>
    <name type="common">Florida lancelet</name>
    <name type="synonym">Amphioxus</name>
    <dbReference type="NCBI Taxonomy" id="7739"/>
    <lineage>
        <taxon>Eukaryota</taxon>
        <taxon>Metazoa</taxon>
        <taxon>Chordata</taxon>
        <taxon>Cephalochordata</taxon>
        <taxon>Leptocardii</taxon>
        <taxon>Amphioxiformes</taxon>
        <taxon>Branchiostomatidae</taxon>
        <taxon>Branchiostoma</taxon>
    </lineage>
</organism>
<feature type="chain" id="PRO_5002933818" description="Autocrine proliferation repressor protein A" evidence="2">
    <location>
        <begin position="18"/>
        <end position="530"/>
    </location>
</feature>
<dbReference type="ESTHER" id="brafl-c3yra8">
    <property type="family name" value="PhoPQ_related"/>
</dbReference>
<dbReference type="InParanoid" id="C3YRA8"/>
<feature type="signal peptide" evidence="2">
    <location>
        <begin position="1"/>
        <end position="17"/>
    </location>
</feature>
<dbReference type="EMBL" id="GG666547">
    <property type="protein sequence ID" value="EEN57105.1"/>
    <property type="molecule type" value="Genomic_DNA"/>
</dbReference>
<protein>
    <recommendedName>
        <fullName evidence="4">Autocrine proliferation repressor protein A</fullName>
    </recommendedName>
</protein>
<evidence type="ECO:0000256" key="1">
    <source>
        <dbReference type="SAM" id="Coils"/>
    </source>
</evidence>
<keyword evidence="2" id="KW-0732">Signal</keyword>
<keyword evidence="1" id="KW-0175">Coiled coil</keyword>
<dbReference type="PANTHER" id="PTHR31497">
    <property type="entry name" value="AUTOCRINE PROLIFERATION REPRESSOR PROTEIN A"/>
    <property type="match status" value="1"/>
</dbReference>
<evidence type="ECO:0000256" key="2">
    <source>
        <dbReference type="SAM" id="SignalP"/>
    </source>
</evidence>
<feature type="coiled-coil region" evidence="1">
    <location>
        <begin position="30"/>
        <end position="57"/>
    </location>
</feature>
<dbReference type="SUPFAM" id="SSF53474">
    <property type="entry name" value="alpha/beta-Hydrolases"/>
    <property type="match status" value="1"/>
</dbReference>